<name>A0A7M7GC68_NASVI</name>
<organism evidence="1 2">
    <name type="scientific">Nasonia vitripennis</name>
    <name type="common">Parasitic wasp</name>
    <dbReference type="NCBI Taxonomy" id="7425"/>
    <lineage>
        <taxon>Eukaryota</taxon>
        <taxon>Metazoa</taxon>
        <taxon>Ecdysozoa</taxon>
        <taxon>Arthropoda</taxon>
        <taxon>Hexapoda</taxon>
        <taxon>Insecta</taxon>
        <taxon>Pterygota</taxon>
        <taxon>Neoptera</taxon>
        <taxon>Endopterygota</taxon>
        <taxon>Hymenoptera</taxon>
        <taxon>Apocrita</taxon>
        <taxon>Proctotrupomorpha</taxon>
        <taxon>Chalcidoidea</taxon>
        <taxon>Pteromalidae</taxon>
        <taxon>Pteromalinae</taxon>
        <taxon>Nasonia</taxon>
    </lineage>
</organism>
<dbReference type="InParanoid" id="A0A7M7GC68"/>
<dbReference type="RefSeq" id="XP_003424284.1">
    <property type="nucleotide sequence ID" value="XM_003424236.4"/>
</dbReference>
<reference evidence="1" key="1">
    <citation type="submission" date="2021-01" db="UniProtKB">
        <authorList>
            <consortium name="EnsemblMetazoa"/>
        </authorList>
    </citation>
    <scope>IDENTIFICATION</scope>
</reference>
<dbReference type="SMR" id="A0A7M7GC68"/>
<keyword evidence="2" id="KW-1185">Reference proteome</keyword>
<dbReference type="KEGG" id="nvi:100121932"/>
<dbReference type="PANTHER" id="PTHR47412">
    <property type="entry name" value="FI01434P-RELATED"/>
    <property type="match status" value="1"/>
</dbReference>
<evidence type="ECO:0008006" key="3">
    <source>
        <dbReference type="Google" id="ProtNLM"/>
    </source>
</evidence>
<dbReference type="Pfam" id="PF13896">
    <property type="entry name" value="Glyco_transf_49"/>
    <property type="match status" value="1"/>
</dbReference>
<proteinExistence type="predicted"/>
<dbReference type="EnsemblMetazoa" id="XM_003424236">
    <property type="protein sequence ID" value="XP_003424284"/>
    <property type="gene ID" value="LOC100121932"/>
</dbReference>
<dbReference type="PANTHER" id="PTHR47412:SF1">
    <property type="entry name" value="FI01434P-RELATED"/>
    <property type="match status" value="1"/>
</dbReference>
<evidence type="ECO:0000313" key="2">
    <source>
        <dbReference type="Proteomes" id="UP000002358"/>
    </source>
</evidence>
<sequence length="466" mass="52282">MRARWRRFAGLALCACCLPLALRLLLLGRSLEPMLLVNGISQVNLNDEEAGELRTRSAVASAAARRDAGESYAGGYMADRSPGNLSYCRWQYGLPLSLSYLEQELIGSPESPAGGQNRVLPFVMRGEADTLPQVTLCSHASADQVYGVVELARRWEGPISLAVFAPGEDVGLAVRMLDRACRCEPAMSKVSVHLIFPRDRPAALTSSRSPATSLPSIRHSECGAVELQHSAGQANGTERGRAGIAYPINVARNVARSLAPTQRILVSDIELLPSERLASRFSAMLKGRSPKRAIAFVLPVFEVEAGERPPNNKRQLLAALRNGLAVYFHRFSCPHCQKFPGLSRWILRPDPGRVRPLIITRREYPHHRWEPIFIGTKHDPLYTEEMSWEGRQDKMTQMFEMCLMNYRLIILDGAFLVHTPGIKQPPQQQPQLSERQRAYERQNARIYQRVTRRLLKQYPANRRCKA</sequence>
<accession>A0A7M7GC68</accession>
<dbReference type="Proteomes" id="UP000002358">
    <property type="component" value="Chromosome 3"/>
</dbReference>
<evidence type="ECO:0000313" key="1">
    <source>
        <dbReference type="EnsemblMetazoa" id="XP_003424284"/>
    </source>
</evidence>
<dbReference type="AlphaFoldDB" id="A0A7M7GC68"/>
<protein>
    <recommendedName>
        <fullName evidence="3">N-acetyllactosaminide beta-1,3-N-acetylglucosaminyltransferase</fullName>
    </recommendedName>
</protein>
<dbReference type="OrthoDB" id="9974378at2759"/>
<dbReference type="GeneID" id="100121932"/>